<evidence type="ECO:0000256" key="14">
    <source>
        <dbReference type="RuleBase" id="RU365096"/>
    </source>
</evidence>
<dbReference type="Pfam" id="PF14815">
    <property type="entry name" value="NUDIX_4"/>
    <property type="match status" value="1"/>
</dbReference>
<dbReference type="Gene3D" id="1.10.1670.10">
    <property type="entry name" value="Helix-hairpin-Helix base-excision DNA repair enzymes (C-terminal)"/>
    <property type="match status" value="1"/>
</dbReference>
<gene>
    <name evidence="16" type="primary">mutY</name>
    <name evidence="16" type="ORF">HC248_02718</name>
</gene>
<accession>A0A6H2HBZ0</accession>
<dbReference type="InterPro" id="IPR004035">
    <property type="entry name" value="Endouclease-III_FeS-bd_BS"/>
</dbReference>
<dbReference type="GO" id="GO:0051539">
    <property type="term" value="F:4 iron, 4 sulfur cluster binding"/>
    <property type="evidence" value="ECO:0007669"/>
    <property type="project" value="UniProtKB-UniRule"/>
</dbReference>
<comment type="cofactor">
    <cofactor evidence="14">
        <name>[4Fe-4S] cluster</name>
        <dbReference type="ChEBI" id="CHEBI:49883"/>
    </cofactor>
    <text evidence="14">Binds 1 [4Fe-4S] cluster.</text>
</comment>
<dbReference type="RefSeq" id="WP_168922915.1">
    <property type="nucleotide sequence ID" value="NZ_CP051461.1"/>
</dbReference>
<evidence type="ECO:0000256" key="5">
    <source>
        <dbReference type="ARBA" id="ARBA00022023"/>
    </source>
</evidence>
<dbReference type="Pfam" id="PF00633">
    <property type="entry name" value="HHH"/>
    <property type="match status" value="1"/>
</dbReference>
<dbReference type="GO" id="GO:0035485">
    <property type="term" value="F:adenine/guanine mispair binding"/>
    <property type="evidence" value="ECO:0007669"/>
    <property type="project" value="TreeGrafter"/>
</dbReference>
<dbReference type="AlphaFoldDB" id="A0A6H2HBZ0"/>
<sequence>MPKKSPVISTCLGVTKLRFAPDLITWQKEFGRHTLPWQNTRDPYRVWLSEIMLQQTQVVTVIDYYARFLQRFPSVTELAQADQDEVLGLWSGLGYYSRARNLHRCAQQVLALHGGEFPSTSEQLQTLPGIGPSTAAAIASFCFAERVAILDGNVKRVLTRLMAFDGDMAEGAAVRQLQLIANDLLPEKNLTQNMPRYTQGLMDLGATLCTRSKPACPSCPVREICLGFATGTPEQYPIKTKKLKRSSQQLRLLWAQKPDGSVWLERRPVSGIWGGLYCLPVFDSEDALSSFVPDVMQTRLEFVKPFVHVLTHKDLHLHPVIALFPMQQNSPAREPSLMVAERQNLGAWFTPQAWEKLGLPAPIRKLLQPAAV</sequence>
<dbReference type="GO" id="GO:0000701">
    <property type="term" value="F:purine-specific mismatch base pair DNA N-glycosylase activity"/>
    <property type="evidence" value="ECO:0007669"/>
    <property type="project" value="UniProtKB-EC"/>
</dbReference>
<dbReference type="GO" id="GO:0032357">
    <property type="term" value="F:oxidized purine DNA binding"/>
    <property type="evidence" value="ECO:0007669"/>
    <property type="project" value="TreeGrafter"/>
</dbReference>
<dbReference type="InterPro" id="IPR029119">
    <property type="entry name" value="MutY_C"/>
</dbReference>
<name>A0A6H2HBZ0_9BURK</name>
<dbReference type="Pfam" id="PF00730">
    <property type="entry name" value="HhH-GPD"/>
    <property type="match status" value="1"/>
</dbReference>
<dbReference type="SUPFAM" id="SSF48150">
    <property type="entry name" value="DNA-glycosylase"/>
    <property type="match status" value="1"/>
</dbReference>
<evidence type="ECO:0000313" key="16">
    <source>
        <dbReference type="EMBL" id="QJC57392.1"/>
    </source>
</evidence>
<dbReference type="GO" id="GO:0006284">
    <property type="term" value="P:base-excision repair"/>
    <property type="evidence" value="ECO:0007669"/>
    <property type="project" value="UniProtKB-UniRule"/>
</dbReference>
<dbReference type="GO" id="GO:0046872">
    <property type="term" value="F:metal ion binding"/>
    <property type="evidence" value="ECO:0007669"/>
    <property type="project" value="UniProtKB-UniRule"/>
</dbReference>
<proteinExistence type="inferred from homology"/>
<keyword evidence="6" id="KW-0004">4Fe-4S</keyword>
<dbReference type="FunFam" id="1.10.340.30:FF:000002">
    <property type="entry name" value="Adenine DNA glycosylase"/>
    <property type="match status" value="1"/>
</dbReference>
<evidence type="ECO:0000256" key="12">
    <source>
        <dbReference type="ARBA" id="ARBA00023204"/>
    </source>
</evidence>
<keyword evidence="11" id="KW-0411">Iron-sulfur</keyword>
<evidence type="ECO:0000256" key="7">
    <source>
        <dbReference type="ARBA" id="ARBA00022723"/>
    </source>
</evidence>
<evidence type="ECO:0000256" key="6">
    <source>
        <dbReference type="ARBA" id="ARBA00022485"/>
    </source>
</evidence>
<dbReference type="InterPro" id="IPR000445">
    <property type="entry name" value="HhH_motif"/>
</dbReference>
<comment type="similarity">
    <text evidence="3 14">Belongs to the Nth/MutY family.</text>
</comment>
<keyword evidence="17" id="KW-1185">Reference proteome</keyword>
<dbReference type="EC" id="3.2.2.31" evidence="4 14"/>
<dbReference type="Proteomes" id="UP000502041">
    <property type="component" value="Chromosome"/>
</dbReference>
<evidence type="ECO:0000256" key="8">
    <source>
        <dbReference type="ARBA" id="ARBA00022763"/>
    </source>
</evidence>
<dbReference type="InterPro" id="IPR044298">
    <property type="entry name" value="MIG/MutY"/>
</dbReference>
<dbReference type="SUPFAM" id="SSF55811">
    <property type="entry name" value="Nudix"/>
    <property type="match status" value="1"/>
</dbReference>
<dbReference type="Gene3D" id="3.90.79.10">
    <property type="entry name" value="Nucleoside Triphosphate Pyrophosphohydrolase"/>
    <property type="match status" value="1"/>
</dbReference>
<dbReference type="GO" id="GO:0006298">
    <property type="term" value="P:mismatch repair"/>
    <property type="evidence" value="ECO:0007669"/>
    <property type="project" value="TreeGrafter"/>
</dbReference>
<feature type="domain" description="HhH-GPD" evidence="15">
    <location>
        <begin position="52"/>
        <end position="207"/>
    </location>
</feature>
<dbReference type="InterPro" id="IPR015797">
    <property type="entry name" value="NUDIX_hydrolase-like_dom_sf"/>
</dbReference>
<evidence type="ECO:0000256" key="1">
    <source>
        <dbReference type="ARBA" id="ARBA00000843"/>
    </source>
</evidence>
<dbReference type="PROSITE" id="PS00764">
    <property type="entry name" value="ENDONUCLEASE_III_1"/>
    <property type="match status" value="1"/>
</dbReference>
<evidence type="ECO:0000256" key="11">
    <source>
        <dbReference type="ARBA" id="ARBA00023014"/>
    </source>
</evidence>
<evidence type="ECO:0000259" key="15">
    <source>
        <dbReference type="SMART" id="SM00478"/>
    </source>
</evidence>
<dbReference type="CDD" id="cd00056">
    <property type="entry name" value="ENDO3c"/>
    <property type="match status" value="1"/>
</dbReference>
<organism evidence="16 17">
    <name type="scientific">Polaromonas vacuolata</name>
    <dbReference type="NCBI Taxonomy" id="37448"/>
    <lineage>
        <taxon>Bacteria</taxon>
        <taxon>Pseudomonadati</taxon>
        <taxon>Pseudomonadota</taxon>
        <taxon>Betaproteobacteria</taxon>
        <taxon>Burkholderiales</taxon>
        <taxon>Comamonadaceae</taxon>
        <taxon>Polaromonas</taxon>
    </lineage>
</organism>
<dbReference type="InterPro" id="IPR005760">
    <property type="entry name" value="A/G_AdeGlyc_MutY"/>
</dbReference>
<keyword evidence="10 14" id="KW-0408">Iron</keyword>
<dbReference type="EMBL" id="CP051461">
    <property type="protein sequence ID" value="QJC57392.1"/>
    <property type="molecule type" value="Genomic_DNA"/>
</dbReference>
<keyword evidence="7" id="KW-0479">Metal-binding</keyword>
<dbReference type="PANTHER" id="PTHR42944:SF1">
    <property type="entry name" value="ADENINE DNA GLYCOSYLASE"/>
    <property type="match status" value="1"/>
</dbReference>
<comment type="function">
    <text evidence="2">Adenine glycosylase active on G-A mispairs. MutY also corrects error-prone DNA synthesis past GO lesions which are due to the oxidatively damaged form of guanine: 7,8-dihydro-8-oxoguanine (8-oxo-dGTP).</text>
</comment>
<keyword evidence="8 14" id="KW-0227">DNA damage</keyword>
<comment type="catalytic activity">
    <reaction evidence="1 14">
        <text>Hydrolyzes free adenine bases from 7,8-dihydro-8-oxoguanine:adenine mismatched double-stranded DNA, leaving an apurinic site.</text>
        <dbReference type="EC" id="3.2.2.31"/>
    </reaction>
</comment>
<keyword evidence="9 16" id="KW-0378">Hydrolase</keyword>
<evidence type="ECO:0000256" key="2">
    <source>
        <dbReference type="ARBA" id="ARBA00002933"/>
    </source>
</evidence>
<dbReference type="PANTHER" id="PTHR42944">
    <property type="entry name" value="ADENINE DNA GLYCOSYLASE"/>
    <property type="match status" value="1"/>
</dbReference>
<dbReference type="Gene3D" id="1.10.340.30">
    <property type="entry name" value="Hypothetical protein, domain 2"/>
    <property type="match status" value="1"/>
</dbReference>
<dbReference type="GO" id="GO:0034039">
    <property type="term" value="F:8-oxo-7,8-dihydroguanine DNA N-glycosylase activity"/>
    <property type="evidence" value="ECO:0007669"/>
    <property type="project" value="TreeGrafter"/>
</dbReference>
<evidence type="ECO:0000256" key="13">
    <source>
        <dbReference type="ARBA" id="ARBA00023295"/>
    </source>
</evidence>
<dbReference type="KEGG" id="pvac:HC248_02718"/>
<dbReference type="InterPro" id="IPR003265">
    <property type="entry name" value="HhH-GPD_domain"/>
</dbReference>
<evidence type="ECO:0000256" key="10">
    <source>
        <dbReference type="ARBA" id="ARBA00023004"/>
    </source>
</evidence>
<dbReference type="InterPro" id="IPR023170">
    <property type="entry name" value="HhH_base_excis_C"/>
</dbReference>
<dbReference type="SMART" id="SM00478">
    <property type="entry name" value="ENDO3c"/>
    <property type="match status" value="1"/>
</dbReference>
<dbReference type="CDD" id="cd03431">
    <property type="entry name" value="NUDIX_DNA_Glycosylase_C-MutY"/>
    <property type="match status" value="1"/>
</dbReference>
<evidence type="ECO:0000256" key="3">
    <source>
        <dbReference type="ARBA" id="ARBA00008343"/>
    </source>
</evidence>
<evidence type="ECO:0000256" key="9">
    <source>
        <dbReference type="ARBA" id="ARBA00022801"/>
    </source>
</evidence>
<keyword evidence="12" id="KW-0234">DNA repair</keyword>
<reference evidence="16 17" key="1">
    <citation type="submission" date="2020-04" db="EMBL/GenBank/DDBJ databases">
        <title>Complete genome of a Psychrophilic, Marine, Gas Vacuolate Bacterium Polaromonas vacuolata KCTC 22033T.</title>
        <authorList>
            <person name="Hwang K."/>
            <person name="Kim K.M."/>
        </authorList>
    </citation>
    <scope>NUCLEOTIDE SEQUENCE [LARGE SCALE GENOMIC DNA]</scope>
    <source>
        <strain evidence="16 17">KCTC 22033</strain>
    </source>
</reference>
<evidence type="ECO:0000313" key="17">
    <source>
        <dbReference type="Proteomes" id="UP000502041"/>
    </source>
</evidence>
<protein>
    <recommendedName>
        <fullName evidence="5 14">Adenine DNA glycosylase</fullName>
        <ecNumber evidence="4 14">3.2.2.31</ecNumber>
    </recommendedName>
</protein>
<dbReference type="InterPro" id="IPR011257">
    <property type="entry name" value="DNA_glycosylase"/>
</dbReference>
<dbReference type="NCBIfam" id="TIGR01084">
    <property type="entry name" value="mutY"/>
    <property type="match status" value="1"/>
</dbReference>
<evidence type="ECO:0000256" key="4">
    <source>
        <dbReference type="ARBA" id="ARBA00012045"/>
    </source>
</evidence>
<keyword evidence="13 14" id="KW-0326">Glycosidase</keyword>